<dbReference type="PROSITE" id="PS01046">
    <property type="entry name" value="LON_SER"/>
    <property type="match status" value="1"/>
</dbReference>
<dbReference type="PROSITE" id="PS51786">
    <property type="entry name" value="LON_PROTEOLYTIC"/>
    <property type="match status" value="1"/>
</dbReference>
<evidence type="ECO:0000256" key="9">
    <source>
        <dbReference type="HAMAP-Rule" id="MF_01973"/>
    </source>
</evidence>
<accession>A0ABT2EQM8</accession>
<keyword evidence="16" id="KW-1185">Reference proteome</keyword>
<reference evidence="15 16" key="1">
    <citation type="submission" date="2022-08" db="EMBL/GenBank/DDBJ databases">
        <title>Bacterial and archaeal communities from various locations to study Microbial Dark Matter (Phase II).</title>
        <authorList>
            <person name="Stepanauskas R."/>
        </authorList>
    </citation>
    <scope>NUCLEOTIDE SEQUENCE [LARGE SCALE GENOMIC DNA]</scope>
    <source>
        <strain evidence="15 16">PD1</strain>
    </source>
</reference>
<dbReference type="EMBL" id="JANUCP010000002">
    <property type="protein sequence ID" value="MCS3919228.1"/>
    <property type="molecule type" value="Genomic_DNA"/>
</dbReference>
<dbReference type="SUPFAM" id="SSF88697">
    <property type="entry name" value="PUA domain-like"/>
    <property type="match status" value="1"/>
</dbReference>
<dbReference type="PIRSF" id="PIRSF001174">
    <property type="entry name" value="Lon_proteas"/>
    <property type="match status" value="1"/>
</dbReference>
<dbReference type="Gene3D" id="3.40.50.300">
    <property type="entry name" value="P-loop containing nucleotide triphosphate hydrolases"/>
    <property type="match status" value="1"/>
</dbReference>
<dbReference type="InterPro" id="IPR046336">
    <property type="entry name" value="Lon_prtase_N_sf"/>
</dbReference>
<dbReference type="InterPro" id="IPR027065">
    <property type="entry name" value="Lon_Prtase"/>
</dbReference>
<dbReference type="Pfam" id="PF22667">
    <property type="entry name" value="Lon_lid"/>
    <property type="match status" value="1"/>
</dbReference>
<dbReference type="SUPFAM" id="SSF54211">
    <property type="entry name" value="Ribosomal protein S5 domain 2-like"/>
    <property type="match status" value="1"/>
</dbReference>
<dbReference type="EC" id="3.4.21.53" evidence="9 10"/>
<evidence type="ECO:0000256" key="8">
    <source>
        <dbReference type="ARBA" id="ARBA00023016"/>
    </source>
</evidence>
<feature type="active site" evidence="9 11">
    <location>
        <position position="725"/>
    </location>
</feature>
<dbReference type="SMART" id="SM00464">
    <property type="entry name" value="LON"/>
    <property type="match status" value="1"/>
</dbReference>
<organism evidence="15 16">
    <name type="scientific">Candidatus Fervidibacter sacchari</name>
    <dbReference type="NCBI Taxonomy" id="1448929"/>
    <lineage>
        <taxon>Bacteria</taxon>
        <taxon>Candidatus Fervidibacterota</taxon>
        <taxon>Candidatus Fervidibacter</taxon>
    </lineage>
</organism>
<name>A0ABT2EQM8_9BACT</name>
<dbReference type="InterPro" id="IPR027417">
    <property type="entry name" value="P-loop_NTPase"/>
</dbReference>
<dbReference type="InterPro" id="IPR027543">
    <property type="entry name" value="Lon_bac"/>
</dbReference>
<keyword evidence="6 9" id="KW-0720">Serine protease</keyword>
<dbReference type="InterPro" id="IPR054594">
    <property type="entry name" value="Lon_lid"/>
</dbReference>
<evidence type="ECO:0000256" key="6">
    <source>
        <dbReference type="ARBA" id="ARBA00022825"/>
    </source>
</evidence>
<evidence type="ECO:0000259" key="14">
    <source>
        <dbReference type="PROSITE" id="PS51787"/>
    </source>
</evidence>
<protein>
    <recommendedName>
        <fullName evidence="9 10">Lon protease</fullName>
        <ecNumber evidence="9 10">3.4.21.53</ecNumber>
    </recommendedName>
    <alternativeName>
        <fullName evidence="9">ATP-dependent protease La</fullName>
    </alternativeName>
</protein>
<evidence type="ECO:0000256" key="2">
    <source>
        <dbReference type="ARBA" id="ARBA00022490"/>
    </source>
</evidence>
<dbReference type="Gene3D" id="2.30.130.40">
    <property type="entry name" value="LON domain-like"/>
    <property type="match status" value="1"/>
</dbReference>
<feature type="domain" description="Lon proteolytic" evidence="13">
    <location>
        <begin position="595"/>
        <end position="776"/>
    </location>
</feature>
<dbReference type="InterPro" id="IPR003593">
    <property type="entry name" value="AAA+_ATPase"/>
</dbReference>
<dbReference type="Pfam" id="PF00004">
    <property type="entry name" value="AAA"/>
    <property type="match status" value="1"/>
</dbReference>
<comment type="subunit">
    <text evidence="9 10">Homohexamer. Organized in a ring with a central cavity.</text>
</comment>
<keyword evidence="2 9" id="KW-0963">Cytoplasm</keyword>
<dbReference type="Gene3D" id="3.30.230.10">
    <property type="match status" value="1"/>
</dbReference>
<dbReference type="InterPro" id="IPR008269">
    <property type="entry name" value="Lon_proteolytic"/>
</dbReference>
<sequence length="790" mass="88298">MFVPDDLRQQLPPELPVVALRDYVIFPMMVTPLDVGRPKSVRAVDAVAADLRVFVTVMQKDKDIQDPQPPDDLYQIGTLVSIIRMMRSPEGHIHLLLRGLARVRIEEWTQTDPYLKARYSIIDETVEQTIEVQALVNSVLDLFRRMVQLSPHLPDEAINLVASLTSPAQIADVVVSALNLTPQDRQRFLEMTDPIQRLKELVPLLSREIQVLELTQKIQEQARQELEKAQKEFILRQQLREIQKELGETPEAEIEELRQKIEEAGMPEEVKEVALRELDRLSKMHPAAAEYTVSRTYIDWLISLPWNKVTEDNLDIANAKKVLDEDHHDLDDVKERLLEFLAVRKLKQDTKGPILCFVGPPGVGKTSLGQSIARALGRKFVRISLGGVRDEAEIRGHRRTYVGALPGRIIQGLRQAGTKNPVFMLDEVDKLGFDFRGDPAAALLEVLDPEQNHSFVDHYLDVPFDLSQVLFICTANITDTIPPALLDRMEVIRIPGYSHEEKLQIAKRYLVPRNLKEHGLTEDHVEFTDEALSVIIKQYTREAGVRNLNREIANICRKVARRVAEGNTEKVAVTPENVAEFLGPPKFLEEIAERRPQVGVATGLAWTPFGGSVLFVETTKMPGKGALIITGHLGEIMKESAQAALSYVRSRSEQLGIPEDFFSKHDIHIHVPAGAIPKDGPSAGITMATALASLATGRPVRHDVAMTGEITLTGRVLPVGGIKEKVLAAKEAGITEIILPAQNEKDLVEIPEHIRNALRFHFVENMDEVLELALLPAPEVEVVSVGSESS</sequence>
<evidence type="ECO:0000259" key="13">
    <source>
        <dbReference type="PROSITE" id="PS51786"/>
    </source>
</evidence>
<dbReference type="Gene3D" id="1.20.5.5270">
    <property type="match status" value="1"/>
</dbReference>
<keyword evidence="8 9" id="KW-0346">Stress response</keyword>
<proteinExistence type="evidence at transcript level"/>
<dbReference type="InterPro" id="IPR008268">
    <property type="entry name" value="Peptidase_S16_AS"/>
</dbReference>
<keyword evidence="5 9" id="KW-0378">Hydrolase</keyword>
<evidence type="ECO:0000256" key="12">
    <source>
        <dbReference type="RuleBase" id="RU000591"/>
    </source>
</evidence>
<dbReference type="Gene3D" id="1.20.58.1480">
    <property type="match status" value="1"/>
</dbReference>
<dbReference type="InterPro" id="IPR004815">
    <property type="entry name" value="Lon_bac/euk-typ"/>
</dbReference>
<dbReference type="PROSITE" id="PS51787">
    <property type="entry name" value="LON_N"/>
    <property type="match status" value="1"/>
</dbReference>
<dbReference type="CDD" id="cd19500">
    <property type="entry name" value="RecA-like_Lon"/>
    <property type="match status" value="1"/>
</dbReference>
<dbReference type="InterPro" id="IPR015947">
    <property type="entry name" value="PUA-like_sf"/>
</dbReference>
<dbReference type="GO" id="GO:0006508">
    <property type="term" value="P:proteolysis"/>
    <property type="evidence" value="ECO:0007669"/>
    <property type="project" value="UniProtKB-KW"/>
</dbReference>
<dbReference type="Gene3D" id="1.10.8.60">
    <property type="match status" value="1"/>
</dbReference>
<gene>
    <name evidence="9" type="primary">lon</name>
    <name evidence="15" type="ORF">M2350_001628</name>
</gene>
<comment type="catalytic activity">
    <reaction evidence="9 10 11">
        <text>Hydrolysis of proteins in presence of ATP.</text>
        <dbReference type="EC" id="3.4.21.53"/>
    </reaction>
</comment>
<evidence type="ECO:0000256" key="10">
    <source>
        <dbReference type="PIRNR" id="PIRNR001174"/>
    </source>
</evidence>
<dbReference type="RefSeq" id="WP_259095438.1">
    <property type="nucleotide sequence ID" value="NZ_CP130454.1"/>
</dbReference>
<evidence type="ECO:0000313" key="15">
    <source>
        <dbReference type="EMBL" id="MCS3919228.1"/>
    </source>
</evidence>
<feature type="active site" evidence="9 11">
    <location>
        <position position="682"/>
    </location>
</feature>
<evidence type="ECO:0000256" key="1">
    <source>
        <dbReference type="ARBA" id="ARBA00004496"/>
    </source>
</evidence>
<dbReference type="InterPro" id="IPR014721">
    <property type="entry name" value="Ribsml_uS5_D2-typ_fold_subgr"/>
</dbReference>
<dbReference type="NCBIfam" id="TIGR00763">
    <property type="entry name" value="lon"/>
    <property type="match status" value="1"/>
</dbReference>
<feature type="domain" description="Lon N-terminal" evidence="14">
    <location>
        <begin position="15"/>
        <end position="209"/>
    </location>
</feature>
<keyword evidence="3 9" id="KW-0645">Protease</keyword>
<evidence type="ECO:0000256" key="4">
    <source>
        <dbReference type="ARBA" id="ARBA00022741"/>
    </source>
</evidence>
<dbReference type="Pfam" id="PF02190">
    <property type="entry name" value="LON_substr_bdg"/>
    <property type="match status" value="1"/>
</dbReference>
<comment type="caution">
    <text evidence="15">The sequence shown here is derived from an EMBL/GenBank/DDBJ whole genome shotgun (WGS) entry which is preliminary data.</text>
</comment>
<feature type="binding site" evidence="9">
    <location>
        <begin position="359"/>
        <end position="366"/>
    </location>
    <ligand>
        <name>ATP</name>
        <dbReference type="ChEBI" id="CHEBI:30616"/>
    </ligand>
</feature>
<dbReference type="InterPro" id="IPR003959">
    <property type="entry name" value="ATPase_AAA_core"/>
</dbReference>
<dbReference type="GO" id="GO:0004252">
    <property type="term" value="F:serine-type endopeptidase activity"/>
    <property type="evidence" value="ECO:0007669"/>
    <property type="project" value="UniProtKB-EC"/>
</dbReference>
<evidence type="ECO:0000256" key="3">
    <source>
        <dbReference type="ARBA" id="ARBA00022670"/>
    </source>
</evidence>
<dbReference type="SMART" id="SM00382">
    <property type="entry name" value="AAA"/>
    <property type="match status" value="1"/>
</dbReference>
<comment type="function">
    <text evidence="9">ATP-dependent serine protease that mediates the selective degradation of mutant and abnormal proteins as well as certain short-lived regulatory proteins. Required for cellular homeostasis and for survival from DNA damage and developmental changes induced by stress. Degrades polypeptides processively to yield small peptide fragments that are 5 to 10 amino acids long. Binds to DNA in a double-stranded, site-specific manner.</text>
</comment>
<comment type="subcellular location">
    <subcellularLocation>
        <location evidence="1 9 10">Cytoplasm</location>
    </subcellularLocation>
</comment>
<evidence type="ECO:0000313" key="16">
    <source>
        <dbReference type="Proteomes" id="UP001204798"/>
    </source>
</evidence>
<dbReference type="PRINTS" id="PR00830">
    <property type="entry name" value="ENDOLAPTASE"/>
</dbReference>
<dbReference type="Proteomes" id="UP001204798">
    <property type="component" value="Unassembled WGS sequence"/>
</dbReference>
<keyword evidence="4 9" id="KW-0547">Nucleotide-binding</keyword>
<dbReference type="HAMAP" id="MF_01973">
    <property type="entry name" value="lon_bact"/>
    <property type="match status" value="1"/>
</dbReference>
<dbReference type="PANTHER" id="PTHR10046">
    <property type="entry name" value="ATP DEPENDENT LON PROTEASE FAMILY MEMBER"/>
    <property type="match status" value="1"/>
</dbReference>
<dbReference type="InterPro" id="IPR020568">
    <property type="entry name" value="Ribosomal_Su5_D2-typ_SF"/>
</dbReference>
<keyword evidence="7 9" id="KW-0067">ATP-binding</keyword>
<dbReference type="InterPro" id="IPR003111">
    <property type="entry name" value="Lon_prtase_N"/>
</dbReference>
<comment type="induction">
    <text evidence="9">By heat shock.</text>
</comment>
<comment type="similarity">
    <text evidence="9 10 11 12">Belongs to the peptidase S16 family.</text>
</comment>
<dbReference type="SUPFAM" id="SSF52540">
    <property type="entry name" value="P-loop containing nucleoside triphosphate hydrolases"/>
    <property type="match status" value="1"/>
</dbReference>
<evidence type="ECO:0000256" key="5">
    <source>
        <dbReference type="ARBA" id="ARBA00022801"/>
    </source>
</evidence>
<evidence type="ECO:0000256" key="11">
    <source>
        <dbReference type="PROSITE-ProRule" id="PRU01122"/>
    </source>
</evidence>
<evidence type="ECO:0000256" key="7">
    <source>
        <dbReference type="ARBA" id="ARBA00022840"/>
    </source>
</evidence>
<dbReference type="Pfam" id="PF05362">
    <property type="entry name" value="Lon_C"/>
    <property type="match status" value="1"/>
</dbReference>